<dbReference type="EMBL" id="KV429054">
    <property type="protein sequence ID" value="KZT70048.1"/>
    <property type="molecule type" value="Genomic_DNA"/>
</dbReference>
<sequence length="263" mass="27956">MIIPVPQLGIPFVRRTEVSEILTDTYVHPMVPRGMNQVVSGGEGSVGGDGDGNVASQHSGSGSESSSQSPGGQHGPSIAATKIVIPVCVALALIFFAAFVVYMIMRFRRGSRSRRASAAVPPTAAEKPQLFEVQLESPPAVHPVDAKWNDIKPLSVKYISQNVYELEQVVAASLSSYPGTPAASRPVSMQTSSSHSSSSTRSGGSRREPKNGEDGRLRVAVTIAMPSPRQSVGEEKGRYKMESEECPPLCLGVADVPWQATKL</sequence>
<keyword evidence="2" id="KW-0812">Transmembrane</keyword>
<evidence type="ECO:0000313" key="3">
    <source>
        <dbReference type="EMBL" id="KZT70048.1"/>
    </source>
</evidence>
<feature type="compositionally biased region" description="Basic and acidic residues" evidence="1">
    <location>
        <begin position="205"/>
        <end position="217"/>
    </location>
</feature>
<evidence type="ECO:0000256" key="2">
    <source>
        <dbReference type="SAM" id="Phobius"/>
    </source>
</evidence>
<organism evidence="3 4">
    <name type="scientific">Daedalea quercina L-15889</name>
    <dbReference type="NCBI Taxonomy" id="1314783"/>
    <lineage>
        <taxon>Eukaryota</taxon>
        <taxon>Fungi</taxon>
        <taxon>Dikarya</taxon>
        <taxon>Basidiomycota</taxon>
        <taxon>Agaricomycotina</taxon>
        <taxon>Agaricomycetes</taxon>
        <taxon>Polyporales</taxon>
        <taxon>Fomitopsis</taxon>
    </lineage>
</organism>
<evidence type="ECO:0000256" key="1">
    <source>
        <dbReference type="SAM" id="MobiDB-lite"/>
    </source>
</evidence>
<evidence type="ECO:0000313" key="4">
    <source>
        <dbReference type="Proteomes" id="UP000076727"/>
    </source>
</evidence>
<dbReference type="AlphaFoldDB" id="A0A165QXC9"/>
<accession>A0A165QXC9</accession>
<gene>
    <name evidence="3" type="ORF">DAEQUDRAFT_726047</name>
</gene>
<feature type="compositionally biased region" description="Low complexity" evidence="1">
    <location>
        <begin position="191"/>
        <end position="203"/>
    </location>
</feature>
<keyword evidence="2" id="KW-1133">Transmembrane helix</keyword>
<name>A0A165QXC9_9APHY</name>
<feature type="compositionally biased region" description="Basic and acidic residues" evidence="1">
    <location>
        <begin position="232"/>
        <end position="243"/>
    </location>
</feature>
<keyword evidence="4" id="KW-1185">Reference proteome</keyword>
<dbReference type="Proteomes" id="UP000076727">
    <property type="component" value="Unassembled WGS sequence"/>
</dbReference>
<feature type="transmembrane region" description="Helical" evidence="2">
    <location>
        <begin position="83"/>
        <end position="105"/>
    </location>
</feature>
<reference evidence="3 4" key="1">
    <citation type="journal article" date="2016" name="Mol. Biol. Evol.">
        <title>Comparative Genomics of Early-Diverging Mushroom-Forming Fungi Provides Insights into the Origins of Lignocellulose Decay Capabilities.</title>
        <authorList>
            <person name="Nagy L.G."/>
            <person name="Riley R."/>
            <person name="Tritt A."/>
            <person name="Adam C."/>
            <person name="Daum C."/>
            <person name="Floudas D."/>
            <person name="Sun H."/>
            <person name="Yadav J.S."/>
            <person name="Pangilinan J."/>
            <person name="Larsson K.H."/>
            <person name="Matsuura K."/>
            <person name="Barry K."/>
            <person name="Labutti K."/>
            <person name="Kuo R."/>
            <person name="Ohm R.A."/>
            <person name="Bhattacharya S.S."/>
            <person name="Shirouzu T."/>
            <person name="Yoshinaga Y."/>
            <person name="Martin F.M."/>
            <person name="Grigoriev I.V."/>
            <person name="Hibbett D.S."/>
        </authorList>
    </citation>
    <scope>NUCLEOTIDE SEQUENCE [LARGE SCALE GENOMIC DNA]</scope>
    <source>
        <strain evidence="3 4">L-15889</strain>
    </source>
</reference>
<feature type="compositionally biased region" description="Gly residues" evidence="1">
    <location>
        <begin position="41"/>
        <end position="51"/>
    </location>
</feature>
<feature type="region of interest" description="Disordered" evidence="1">
    <location>
        <begin position="33"/>
        <end position="75"/>
    </location>
</feature>
<feature type="compositionally biased region" description="Low complexity" evidence="1">
    <location>
        <begin position="56"/>
        <end position="75"/>
    </location>
</feature>
<protein>
    <submittedName>
        <fullName evidence="3">Uncharacterized protein</fullName>
    </submittedName>
</protein>
<dbReference type="OrthoDB" id="2802740at2759"/>
<keyword evidence="2" id="KW-0472">Membrane</keyword>
<feature type="region of interest" description="Disordered" evidence="1">
    <location>
        <begin position="181"/>
        <end position="244"/>
    </location>
</feature>
<proteinExistence type="predicted"/>